<protein>
    <submittedName>
        <fullName evidence="5">Myophilin-like</fullName>
    </submittedName>
</protein>
<dbReference type="RefSeq" id="XP_013776415.1">
    <property type="nucleotide sequence ID" value="XM_013920961.2"/>
</dbReference>
<feature type="non-terminal residue" evidence="5">
    <location>
        <position position="1"/>
    </location>
</feature>
<dbReference type="InterPro" id="IPR036872">
    <property type="entry name" value="CH_dom_sf"/>
</dbReference>
<dbReference type="InterPro" id="IPR003096">
    <property type="entry name" value="SM22_calponin"/>
</dbReference>
<dbReference type="GeneID" id="106461168"/>
<dbReference type="Gene3D" id="1.10.418.10">
    <property type="entry name" value="Calponin-like domain"/>
    <property type="match status" value="1"/>
</dbReference>
<dbReference type="PROSITE" id="PS51122">
    <property type="entry name" value="CALPONIN_2"/>
    <property type="match status" value="1"/>
</dbReference>
<dbReference type="Proteomes" id="UP000694941">
    <property type="component" value="Unplaced"/>
</dbReference>
<sequence length="91" mass="10118">LIGHYLKYLFLFYYLQVVNCLHSLGGLAQKNGFDGPVIGVKVAEENKRAFTKEQIEMGKTVLSLQTGTNRGASQAGMTPYGSIRQILPDRR</sequence>
<accession>A0ABM1B7K5</accession>
<feature type="signal peptide" evidence="3">
    <location>
        <begin position="1"/>
        <end position="20"/>
    </location>
</feature>
<dbReference type="SUPFAM" id="SSF47576">
    <property type="entry name" value="Calponin-homology domain, CH-domain"/>
    <property type="match status" value="1"/>
</dbReference>
<dbReference type="InterPro" id="IPR050606">
    <property type="entry name" value="Calponin-like"/>
</dbReference>
<organism evidence="4 5">
    <name type="scientific">Limulus polyphemus</name>
    <name type="common">Atlantic horseshoe crab</name>
    <dbReference type="NCBI Taxonomy" id="6850"/>
    <lineage>
        <taxon>Eukaryota</taxon>
        <taxon>Metazoa</taxon>
        <taxon>Ecdysozoa</taxon>
        <taxon>Arthropoda</taxon>
        <taxon>Chelicerata</taxon>
        <taxon>Merostomata</taxon>
        <taxon>Xiphosura</taxon>
        <taxon>Limulidae</taxon>
        <taxon>Limulus</taxon>
    </lineage>
</organism>
<keyword evidence="3" id="KW-0732">Signal</keyword>
<keyword evidence="4" id="KW-1185">Reference proteome</keyword>
<proteinExistence type="inferred from homology"/>
<dbReference type="PANTHER" id="PTHR47385:SF5">
    <property type="entry name" value="TRANSGELIN"/>
    <property type="match status" value="1"/>
</dbReference>
<feature type="region of interest" description="Disordered" evidence="2">
    <location>
        <begin position="68"/>
        <end position="91"/>
    </location>
</feature>
<comment type="similarity">
    <text evidence="1">Belongs to the calponin family.</text>
</comment>
<evidence type="ECO:0000256" key="2">
    <source>
        <dbReference type="SAM" id="MobiDB-lite"/>
    </source>
</evidence>
<dbReference type="InterPro" id="IPR000557">
    <property type="entry name" value="Calponin_repeat"/>
</dbReference>
<evidence type="ECO:0000256" key="3">
    <source>
        <dbReference type="SAM" id="SignalP"/>
    </source>
</evidence>
<reference evidence="5" key="1">
    <citation type="submission" date="2025-08" db="UniProtKB">
        <authorList>
            <consortium name="RefSeq"/>
        </authorList>
    </citation>
    <scope>IDENTIFICATION</scope>
    <source>
        <tissue evidence="5">Muscle</tissue>
    </source>
</reference>
<dbReference type="PRINTS" id="PR00888">
    <property type="entry name" value="SM22CALPONIN"/>
</dbReference>
<feature type="chain" id="PRO_5047157764" evidence="3">
    <location>
        <begin position="21"/>
        <end position="91"/>
    </location>
</feature>
<dbReference type="PANTHER" id="PTHR47385">
    <property type="entry name" value="CALPONIN"/>
    <property type="match status" value="1"/>
</dbReference>
<evidence type="ECO:0000313" key="5">
    <source>
        <dbReference type="RefSeq" id="XP_013776415.1"/>
    </source>
</evidence>
<dbReference type="Pfam" id="PF00402">
    <property type="entry name" value="Calponin"/>
    <property type="match status" value="1"/>
</dbReference>
<name>A0ABM1B7K5_LIMPO</name>
<gene>
    <name evidence="5" type="primary">LOC106461168</name>
</gene>
<evidence type="ECO:0000313" key="4">
    <source>
        <dbReference type="Proteomes" id="UP000694941"/>
    </source>
</evidence>
<evidence type="ECO:0000256" key="1">
    <source>
        <dbReference type="ARBA" id="ARBA00009631"/>
    </source>
</evidence>